<evidence type="ECO:0008006" key="3">
    <source>
        <dbReference type="Google" id="ProtNLM"/>
    </source>
</evidence>
<evidence type="ECO:0000313" key="1">
    <source>
        <dbReference type="EMBL" id="MFC3321309.1"/>
    </source>
</evidence>
<dbReference type="EMBL" id="JBHRVD010000001">
    <property type="protein sequence ID" value="MFC3321309.1"/>
    <property type="molecule type" value="Genomic_DNA"/>
</dbReference>
<protein>
    <recommendedName>
        <fullName evidence="3">Terminase</fullName>
    </recommendedName>
</protein>
<accession>A0ABV7MIZ8</accession>
<evidence type="ECO:0000313" key="2">
    <source>
        <dbReference type="Proteomes" id="UP001595648"/>
    </source>
</evidence>
<comment type="caution">
    <text evidence="1">The sequence shown here is derived from an EMBL/GenBank/DDBJ whole genome shotgun (WGS) entry which is preliminary data.</text>
</comment>
<keyword evidence="2" id="KW-1185">Reference proteome</keyword>
<name>A0ABV7MIZ8_9HYPH</name>
<dbReference type="Proteomes" id="UP001595648">
    <property type="component" value="Unassembled WGS sequence"/>
</dbReference>
<organism evidence="1 2">
    <name type="scientific">Mesorhizobium cantuariense</name>
    <dbReference type="NCBI Taxonomy" id="1300275"/>
    <lineage>
        <taxon>Bacteria</taxon>
        <taxon>Pseudomonadati</taxon>
        <taxon>Pseudomonadota</taxon>
        <taxon>Alphaproteobacteria</taxon>
        <taxon>Hyphomicrobiales</taxon>
        <taxon>Phyllobacteriaceae</taxon>
        <taxon>Mesorhizobium</taxon>
    </lineage>
</organism>
<reference evidence="2" key="1">
    <citation type="journal article" date="2019" name="Int. J. Syst. Evol. Microbiol.">
        <title>The Global Catalogue of Microorganisms (GCM) 10K type strain sequencing project: providing services to taxonomists for standard genome sequencing and annotation.</title>
        <authorList>
            <consortium name="The Broad Institute Genomics Platform"/>
            <consortium name="The Broad Institute Genome Sequencing Center for Infectious Disease"/>
            <person name="Wu L."/>
            <person name="Ma J."/>
        </authorList>
    </citation>
    <scope>NUCLEOTIDE SEQUENCE [LARGE SCALE GENOMIC DNA]</scope>
    <source>
        <strain evidence="2">ICMP 19515</strain>
    </source>
</reference>
<gene>
    <name evidence="1" type="ORF">ACFOJ9_05880</name>
</gene>
<sequence length="160" mass="17981">MRPYVGREIRVLDYYEAVRQPLAAHLEWLRSKGYGNAECFLPHDGSQEDAISAIRFEDHVCSAGFDVTTVPNQGKGAALKRVEAGRPLFPAFWFNEATCSPGLDALGWYYEKHDEARNPGLGPEHDWSSHGADAFGLICVAYEIPRKPPVYPKRDMSWVV</sequence>
<dbReference type="RefSeq" id="WP_378977568.1">
    <property type="nucleotide sequence ID" value="NZ_JBHRVD010000001.1"/>
</dbReference>
<proteinExistence type="predicted"/>